<dbReference type="InterPro" id="IPR016024">
    <property type="entry name" value="ARM-type_fold"/>
</dbReference>
<name>A0A4R5YGG4_KOCRO</name>
<dbReference type="SUPFAM" id="SSF52540">
    <property type="entry name" value="P-loop containing nucleoside triphosphate hydrolases"/>
    <property type="match status" value="1"/>
</dbReference>
<feature type="domain" description="Novel STAND NTPase 1" evidence="1">
    <location>
        <begin position="274"/>
        <end position="514"/>
    </location>
</feature>
<organism evidence="2 3">
    <name type="scientific">Kocuria rosea</name>
    <name type="common">Deinococcus erythromyxa</name>
    <name type="synonym">Micrococcus rubens</name>
    <dbReference type="NCBI Taxonomy" id="1275"/>
    <lineage>
        <taxon>Bacteria</taxon>
        <taxon>Bacillati</taxon>
        <taxon>Actinomycetota</taxon>
        <taxon>Actinomycetes</taxon>
        <taxon>Micrococcales</taxon>
        <taxon>Micrococcaceae</taxon>
        <taxon>Kocuria</taxon>
    </lineage>
</organism>
<gene>
    <name evidence="2" type="ORF">E2R59_10900</name>
</gene>
<protein>
    <recommendedName>
        <fullName evidence="1">Novel STAND NTPase 1 domain-containing protein</fullName>
    </recommendedName>
</protein>
<dbReference type="SUPFAM" id="SSF48371">
    <property type="entry name" value="ARM repeat"/>
    <property type="match status" value="1"/>
</dbReference>
<sequence>MRDVDQARTTALRKNSASGGVADKLGNNYELSWAVHHALRCIQDERCSITLEDLDPDLADGSEFTFVDERGSVAVTQVKRQNSINDHWTIAALRSRGIFSAAARHVTAGREYHFSSMTPCGPLRVLSEWARQSVDVQQFMKRQLTKQLSPVFDELSTPDVFGSAEGAWQVLRGMRFEIGDEQQLVKTNAMVADTVLEGAAKSLLPIAVGAVLLKNLRQRLTRRELLEGLARHGISARHATAKRTAHDEVHATTKSWRGTVEREMLNPPIPRTESADLIKLMSRTRVALVVGTGGVGKSSVVYQAASGLESQGAEVLAFRLDRRGAFSSTAELGMQLGLSTSPVASLRMAADGRDAFLIIDQLDAVSLASGRLSERYDVIADLIHEAMAVEGVRVILVCRLFDVENDHRIRKLDARTDVERLTVEPLPDEAVTGAVEAMGFDATALTSTQRELLKSPLNLVLLETVASQPGALNFTSRGSLFEAFWQRKRQTIKDYRPEVRFNDVLARIANTASDQQTLSVAIEILDPEDHISDAHVLASEQVLAIDGGRVSFFHETFFDYTFARQWLSRQQSMVEFLCAQEQELFRRAQVRQILELLRERDPERFRTEVEAVLTGSDIRFHIKETVIIVFANVSAPTAEDLDLVLRISEIDSTLTRRLWQQIARPSWFDVLHDRGLIETWLDSNDLTLRERGVAWLANAGADRGAVVAELLTLRRDAPEYLMWLRWLTQRAELHQNRPLFDLMLDAVRFGNFDPVDPNLWLSAHDLAAHEPLWAIELLSACFVKCPSALVTDADGKVSILGSREYGATQLIERSSKSEPRAFVEVVVPYLLAVMHKTHYERHLDLLLRDRHFSLRVYSEEGSDDIDDALYNGASDALASLASTAPKSVEPLLRTLAEDEHDAAQALLFRALVAGAAHFTGWAAELILEGGNRLESGYLSDSNWLSREVVEAIAPRVSDEDHALLESGLRDLRVPYEHGRWFGYTAFKFLSALDHDRLSPMGSRRLAEYQRKFGREVPPPPTGIITYIVSSPINAHATGKMSNRQWLRAMAKHDSDDRGRDVSLGGARELSQMLQARTAEDPLRFAGLAMQMTATTNAAYPSAILQGFGEATIPAEAQPAVFDAIRHIMGLELSECDRWLGWSVRRLLDDTPLDLVEMVRDRALHAPDPKDNSLVFTRQGNDRPGRDLRQNGINTARGSLAEVLGDLLIHDADGERTAAVSPYLVALASDPVLSVRSCVAHTIAACLRHARPTAYEAFERLIDDHDILLASDLIDDLMIYIGNVDPGRIDPVIDRMLASEDPEVKHAGGSLAAFAALQWERPQLMERALVGDIDVRTGAALVCSARVDRAANSELVLATLRQFMHDDDDEIHKAVGQLARHLRGRNLRPFASFLGDLIASPSYVHATPQLLISLQEAPDKVDDLVDRAAHRFLDIYGNDVSDIRTGAAGDARYISDLVVRGLAQTRDKKRVSALLDVLDRLVKLGVYGVDRAIEHAERL</sequence>
<dbReference type="InterPro" id="IPR027417">
    <property type="entry name" value="P-loop_NTPase"/>
</dbReference>
<comment type="caution">
    <text evidence="2">The sequence shown here is derived from an EMBL/GenBank/DDBJ whole genome shotgun (WGS) entry which is preliminary data.</text>
</comment>
<dbReference type="InterPro" id="IPR049052">
    <property type="entry name" value="nSTAND1"/>
</dbReference>
<reference evidence="2 3" key="1">
    <citation type="submission" date="2019-03" db="EMBL/GenBank/DDBJ databases">
        <title>Genome Sequencing and Assembly of Various Microbes Isolated from Partially Reclaimed Soil and Acid Mine Drainage (AMD) Site.</title>
        <authorList>
            <person name="Steinbock B."/>
            <person name="Bechtold R."/>
            <person name="Sevigny J.L."/>
            <person name="Thomas D."/>
            <person name="Cuthill L.R."/>
            <person name="Aveiro Johannsen E.J."/>
            <person name="Thomas K."/>
            <person name="Ghosh A."/>
        </authorList>
    </citation>
    <scope>NUCLEOTIDE SEQUENCE [LARGE SCALE GENOMIC DNA]</scope>
    <source>
        <strain evidence="2 3">S-A3</strain>
    </source>
</reference>
<dbReference type="InterPro" id="IPR011989">
    <property type="entry name" value="ARM-like"/>
</dbReference>
<dbReference type="Gene3D" id="3.40.50.300">
    <property type="entry name" value="P-loop containing nucleotide triphosphate hydrolases"/>
    <property type="match status" value="1"/>
</dbReference>
<proteinExistence type="predicted"/>
<dbReference type="GeneID" id="64347924"/>
<dbReference type="EMBL" id="SMZT01000004">
    <property type="protein sequence ID" value="TDL42446.1"/>
    <property type="molecule type" value="Genomic_DNA"/>
</dbReference>
<evidence type="ECO:0000259" key="1">
    <source>
        <dbReference type="Pfam" id="PF20703"/>
    </source>
</evidence>
<dbReference type="RefSeq" id="WP_133410554.1">
    <property type="nucleotide sequence ID" value="NZ_SMZT01000004.1"/>
</dbReference>
<accession>A0A4R5YGG4</accession>
<evidence type="ECO:0000313" key="3">
    <source>
        <dbReference type="Proteomes" id="UP000295163"/>
    </source>
</evidence>
<dbReference type="Proteomes" id="UP000295163">
    <property type="component" value="Unassembled WGS sequence"/>
</dbReference>
<dbReference type="Pfam" id="PF20703">
    <property type="entry name" value="nSTAND1"/>
    <property type="match status" value="1"/>
</dbReference>
<dbReference type="Gene3D" id="1.25.10.10">
    <property type="entry name" value="Leucine-rich Repeat Variant"/>
    <property type="match status" value="1"/>
</dbReference>
<evidence type="ECO:0000313" key="2">
    <source>
        <dbReference type="EMBL" id="TDL42446.1"/>
    </source>
</evidence>